<keyword evidence="2" id="KW-1133">Transmembrane helix</keyword>
<name>X1R458_9ZZZZ</name>
<protein>
    <recommendedName>
        <fullName evidence="4">Major facilitator superfamily (MFS) profile domain-containing protein</fullName>
    </recommendedName>
</protein>
<feature type="coiled-coil region" evidence="1">
    <location>
        <begin position="92"/>
        <end position="119"/>
    </location>
</feature>
<feature type="non-terminal residue" evidence="3">
    <location>
        <position position="1"/>
    </location>
</feature>
<evidence type="ECO:0000313" key="3">
    <source>
        <dbReference type="EMBL" id="GAI75328.1"/>
    </source>
</evidence>
<keyword evidence="1" id="KW-0175">Coiled coil</keyword>
<organism evidence="3">
    <name type="scientific">marine sediment metagenome</name>
    <dbReference type="NCBI Taxonomy" id="412755"/>
    <lineage>
        <taxon>unclassified sequences</taxon>
        <taxon>metagenomes</taxon>
        <taxon>ecological metagenomes</taxon>
    </lineage>
</organism>
<proteinExistence type="predicted"/>
<dbReference type="EMBL" id="BARW01010364">
    <property type="protein sequence ID" value="GAI75328.1"/>
    <property type="molecule type" value="Genomic_DNA"/>
</dbReference>
<reference evidence="3" key="1">
    <citation type="journal article" date="2014" name="Front. Microbiol.">
        <title>High frequency of phylogenetically diverse reductive dehalogenase-homologous genes in deep subseafloor sedimentary metagenomes.</title>
        <authorList>
            <person name="Kawai M."/>
            <person name="Futagami T."/>
            <person name="Toyoda A."/>
            <person name="Takaki Y."/>
            <person name="Nishi S."/>
            <person name="Hori S."/>
            <person name="Arai W."/>
            <person name="Tsubouchi T."/>
            <person name="Morono Y."/>
            <person name="Uchiyama I."/>
            <person name="Ito T."/>
            <person name="Fujiyama A."/>
            <person name="Inagaki F."/>
            <person name="Takami H."/>
        </authorList>
    </citation>
    <scope>NUCLEOTIDE SEQUENCE</scope>
    <source>
        <strain evidence="3">Expedition CK06-06</strain>
    </source>
</reference>
<sequence length="122" mass="14031">SVFGVIMQTLPIDEDEVKYGSRREGMFYGINALFTKPTESIGPIIVTIVLVLTGYVQNSPVQTDSAMFGIIFVFYFIVNIFVALSLIFVYFYPLEGEKLERLEEELKELHQKKREQLNIKTN</sequence>
<keyword evidence="2" id="KW-0472">Membrane</keyword>
<dbReference type="AlphaFoldDB" id="X1R458"/>
<feature type="transmembrane region" description="Helical" evidence="2">
    <location>
        <begin position="68"/>
        <end position="92"/>
    </location>
</feature>
<gene>
    <name evidence="3" type="ORF">S12H4_20431</name>
</gene>
<feature type="transmembrane region" description="Helical" evidence="2">
    <location>
        <begin position="40"/>
        <end position="56"/>
    </location>
</feature>
<evidence type="ECO:0000256" key="1">
    <source>
        <dbReference type="SAM" id="Coils"/>
    </source>
</evidence>
<dbReference type="Pfam" id="PF13347">
    <property type="entry name" value="MFS_2"/>
    <property type="match status" value="1"/>
</dbReference>
<evidence type="ECO:0008006" key="4">
    <source>
        <dbReference type="Google" id="ProtNLM"/>
    </source>
</evidence>
<accession>X1R458</accession>
<keyword evidence="2" id="KW-0812">Transmembrane</keyword>
<comment type="caution">
    <text evidence="3">The sequence shown here is derived from an EMBL/GenBank/DDBJ whole genome shotgun (WGS) entry which is preliminary data.</text>
</comment>
<evidence type="ECO:0000256" key="2">
    <source>
        <dbReference type="SAM" id="Phobius"/>
    </source>
</evidence>